<evidence type="ECO:0000313" key="2">
    <source>
        <dbReference type="Proteomes" id="UP000629963"/>
    </source>
</evidence>
<comment type="caution">
    <text evidence="1">The sequence shown here is derived from an EMBL/GenBank/DDBJ whole genome shotgun (WGS) entry which is preliminary data.</text>
</comment>
<gene>
    <name evidence="1" type="ORF">H8R23_12900</name>
</gene>
<proteinExistence type="predicted"/>
<keyword evidence="2" id="KW-1185">Reference proteome</keyword>
<evidence type="ECO:0000313" key="1">
    <source>
        <dbReference type="EMBL" id="MBC5842307.1"/>
    </source>
</evidence>
<sequence length="72" mass="7927">MNTLNQQTMDFVPISKFSGMGKRSNTLSCGVMLADKIEVAITESSAGLCSNCDANSYCTLQRTNKMFCELYN</sequence>
<dbReference type="EMBL" id="JACRUJ010000004">
    <property type="protein sequence ID" value="MBC5842307.1"/>
    <property type="molecule type" value="Genomic_DNA"/>
</dbReference>
<dbReference type="RefSeq" id="WP_187010802.1">
    <property type="nucleotide sequence ID" value="NZ_JACRUI010000004.1"/>
</dbReference>
<reference evidence="1 2" key="1">
    <citation type="submission" date="2020-08" db="EMBL/GenBank/DDBJ databases">
        <title>Description of novel Flavobacterium F-380 isolate.</title>
        <authorList>
            <person name="Saticioglu I.B."/>
            <person name="Duman M."/>
            <person name="Altun S."/>
        </authorList>
    </citation>
    <scope>NUCLEOTIDE SEQUENCE [LARGE SCALE GENOMIC DNA]</scope>
    <source>
        <strain evidence="1 2">F-380</strain>
    </source>
</reference>
<organism evidence="1 2">
    <name type="scientific">Flavobacterium kayseriense</name>
    <dbReference type="NCBI Taxonomy" id="2764714"/>
    <lineage>
        <taxon>Bacteria</taxon>
        <taxon>Pseudomonadati</taxon>
        <taxon>Bacteroidota</taxon>
        <taxon>Flavobacteriia</taxon>
        <taxon>Flavobacteriales</taxon>
        <taxon>Flavobacteriaceae</taxon>
        <taxon>Flavobacterium</taxon>
    </lineage>
</organism>
<evidence type="ECO:0008006" key="3">
    <source>
        <dbReference type="Google" id="ProtNLM"/>
    </source>
</evidence>
<name>A0ABR7J9U1_9FLAO</name>
<protein>
    <recommendedName>
        <fullName evidence="3">Apple domain-containing protein</fullName>
    </recommendedName>
</protein>
<dbReference type="Proteomes" id="UP000629963">
    <property type="component" value="Unassembled WGS sequence"/>
</dbReference>
<accession>A0ABR7J9U1</accession>